<protein>
    <recommendedName>
        <fullName evidence="3">COMM domain-containing protein</fullName>
    </recommendedName>
</protein>
<proteinExistence type="predicted"/>
<evidence type="ECO:0000313" key="1">
    <source>
        <dbReference type="EMBL" id="CAK9059740.1"/>
    </source>
</evidence>
<evidence type="ECO:0000313" key="2">
    <source>
        <dbReference type="Proteomes" id="UP001642464"/>
    </source>
</evidence>
<keyword evidence="2" id="KW-1185">Reference proteome</keyword>
<accession>A0ABP0N7I7</accession>
<comment type="caution">
    <text evidence="1">The sequence shown here is derived from an EMBL/GenBank/DDBJ whole genome shotgun (WGS) entry which is preliminary data.</text>
</comment>
<sequence length="146" mass="16391">MASEVKQILDRFADSSGCLDRKVLLRTICRVAPDLSSRQVELLLSKLGIGETEVPCHLFVEKIFRRYEYKVTLRAVSIRSDWQLPVVLAPLRARLHALGASDVSVIMEVGPEAFVALCNERLEEIVRGETGDAVMKQLDSWTSILH</sequence>
<dbReference type="Proteomes" id="UP001642464">
    <property type="component" value="Unassembled WGS sequence"/>
</dbReference>
<evidence type="ECO:0008006" key="3">
    <source>
        <dbReference type="Google" id="ProtNLM"/>
    </source>
</evidence>
<organism evidence="1 2">
    <name type="scientific">Durusdinium trenchii</name>
    <dbReference type="NCBI Taxonomy" id="1381693"/>
    <lineage>
        <taxon>Eukaryota</taxon>
        <taxon>Sar</taxon>
        <taxon>Alveolata</taxon>
        <taxon>Dinophyceae</taxon>
        <taxon>Suessiales</taxon>
        <taxon>Symbiodiniaceae</taxon>
        <taxon>Durusdinium</taxon>
    </lineage>
</organism>
<reference evidence="1 2" key="1">
    <citation type="submission" date="2024-02" db="EMBL/GenBank/DDBJ databases">
        <authorList>
            <person name="Chen Y."/>
            <person name="Shah S."/>
            <person name="Dougan E. K."/>
            <person name="Thang M."/>
            <person name="Chan C."/>
        </authorList>
    </citation>
    <scope>NUCLEOTIDE SEQUENCE [LARGE SCALE GENOMIC DNA]</scope>
</reference>
<name>A0ABP0N7I7_9DINO</name>
<dbReference type="EMBL" id="CAXAMM010026836">
    <property type="protein sequence ID" value="CAK9059740.1"/>
    <property type="molecule type" value="Genomic_DNA"/>
</dbReference>
<gene>
    <name evidence="1" type="ORF">SCF082_LOCUS31597</name>
</gene>